<keyword evidence="3" id="KW-0732">Signal</keyword>
<evidence type="ECO:0000256" key="1">
    <source>
        <dbReference type="ARBA" id="ARBA00005695"/>
    </source>
</evidence>
<evidence type="ECO:0000256" key="4">
    <source>
        <dbReference type="SAM" id="MobiDB-lite"/>
    </source>
</evidence>
<accession>A0ABN2BQ30</accession>
<dbReference type="PANTHER" id="PTHR30290:SF9">
    <property type="entry name" value="OLIGOPEPTIDE-BINDING PROTEIN APPA"/>
    <property type="match status" value="1"/>
</dbReference>
<protein>
    <submittedName>
        <fullName evidence="6">ABC transporter substrate-binding protein</fullName>
    </submittedName>
</protein>
<dbReference type="InterPro" id="IPR030678">
    <property type="entry name" value="Peptide/Ni-bd"/>
</dbReference>
<dbReference type="Gene3D" id="3.10.105.10">
    <property type="entry name" value="Dipeptide-binding Protein, Domain 3"/>
    <property type="match status" value="1"/>
</dbReference>
<sequence length="499" mass="54847">MTVALASFSKEKLYPPAFDPGGLVYFGPMFDFVIGAAPDGSLSNETGALEAWEPNDDASEWTFTLRSGMKWHDGEDVTADDLVFTINEFASPDATCGGVCGALAANLASVEAVDEHTVKMTLKAPDVNIPAQFGPIEGSIMLLPQHHVEKVGWDGFESDPLGSGPWKFVSRELGQSISYEANDDYWNEGHQPKFKKLDVVLAPDQNTRVAMLKSGEADLIAISPDQVPVSQSDGFDILTVENTVFSEILFFKSSDPEELTHKLEFRKALALAIDMDEVIEAFYPEEAGKRTSGDAVPFSETTLGHDPDLEPYPYDPEEAKALLKEAGYDGSTIKIWTVTFPDGPEQKDVNEAIAGFWSKVGLKVEIVQSEFATLKEQIDKDGFDPAPGVAVTGFPTSNRPSVLTNMQSLMMSPDAGGSYRTYWDPKTADTLHAELAKIVDDATRDERLREINRELYEQYWSIPIAMKNTLYAAGDRIDGWEPISGISKVLSYETLRPTE</sequence>
<dbReference type="RefSeq" id="WP_344114012.1">
    <property type="nucleotide sequence ID" value="NZ_BAAAOR010000040.1"/>
</dbReference>
<evidence type="ECO:0000256" key="3">
    <source>
        <dbReference type="ARBA" id="ARBA00022729"/>
    </source>
</evidence>
<evidence type="ECO:0000259" key="5">
    <source>
        <dbReference type="Pfam" id="PF00496"/>
    </source>
</evidence>
<evidence type="ECO:0000256" key="2">
    <source>
        <dbReference type="ARBA" id="ARBA00022448"/>
    </source>
</evidence>
<keyword evidence="7" id="KW-1185">Reference proteome</keyword>
<dbReference type="Gene3D" id="3.40.190.10">
    <property type="entry name" value="Periplasmic binding protein-like II"/>
    <property type="match status" value="1"/>
</dbReference>
<dbReference type="PIRSF" id="PIRSF002741">
    <property type="entry name" value="MppA"/>
    <property type="match status" value="1"/>
</dbReference>
<reference evidence="6 7" key="1">
    <citation type="journal article" date="2019" name="Int. J. Syst. Evol. Microbiol.">
        <title>The Global Catalogue of Microorganisms (GCM) 10K type strain sequencing project: providing services to taxonomists for standard genome sequencing and annotation.</title>
        <authorList>
            <consortium name="The Broad Institute Genomics Platform"/>
            <consortium name="The Broad Institute Genome Sequencing Center for Infectious Disease"/>
            <person name="Wu L."/>
            <person name="Ma J."/>
        </authorList>
    </citation>
    <scope>NUCLEOTIDE SEQUENCE [LARGE SCALE GENOMIC DNA]</scope>
    <source>
        <strain evidence="6 7">JCM 14942</strain>
    </source>
</reference>
<feature type="region of interest" description="Disordered" evidence="4">
    <location>
        <begin position="290"/>
        <end position="311"/>
    </location>
</feature>
<gene>
    <name evidence="6" type="ORF">GCM10009788_54300</name>
</gene>
<dbReference type="PANTHER" id="PTHR30290">
    <property type="entry name" value="PERIPLASMIC BINDING COMPONENT OF ABC TRANSPORTER"/>
    <property type="match status" value="1"/>
</dbReference>
<dbReference type="EMBL" id="BAAAOR010000040">
    <property type="protein sequence ID" value="GAA1544988.1"/>
    <property type="molecule type" value="Genomic_DNA"/>
</dbReference>
<feature type="domain" description="Solute-binding protein family 5" evidence="5">
    <location>
        <begin position="49"/>
        <end position="393"/>
    </location>
</feature>
<evidence type="ECO:0000313" key="7">
    <source>
        <dbReference type="Proteomes" id="UP001500842"/>
    </source>
</evidence>
<dbReference type="CDD" id="cd00995">
    <property type="entry name" value="PBP2_NikA_DppA_OppA_like"/>
    <property type="match status" value="1"/>
</dbReference>
<dbReference type="SUPFAM" id="SSF53850">
    <property type="entry name" value="Periplasmic binding protein-like II"/>
    <property type="match status" value="1"/>
</dbReference>
<organism evidence="6 7">
    <name type="scientific">Nocardioides humi</name>
    <dbReference type="NCBI Taxonomy" id="449461"/>
    <lineage>
        <taxon>Bacteria</taxon>
        <taxon>Bacillati</taxon>
        <taxon>Actinomycetota</taxon>
        <taxon>Actinomycetes</taxon>
        <taxon>Propionibacteriales</taxon>
        <taxon>Nocardioidaceae</taxon>
        <taxon>Nocardioides</taxon>
    </lineage>
</organism>
<name>A0ABN2BQ30_9ACTN</name>
<evidence type="ECO:0000313" key="6">
    <source>
        <dbReference type="EMBL" id="GAA1544988.1"/>
    </source>
</evidence>
<keyword evidence="2" id="KW-0813">Transport</keyword>
<dbReference type="Proteomes" id="UP001500842">
    <property type="component" value="Unassembled WGS sequence"/>
</dbReference>
<comment type="similarity">
    <text evidence="1">Belongs to the bacterial solute-binding protein 5 family.</text>
</comment>
<comment type="caution">
    <text evidence="6">The sequence shown here is derived from an EMBL/GenBank/DDBJ whole genome shotgun (WGS) entry which is preliminary data.</text>
</comment>
<proteinExistence type="inferred from homology"/>
<dbReference type="InterPro" id="IPR039424">
    <property type="entry name" value="SBP_5"/>
</dbReference>
<dbReference type="Pfam" id="PF00496">
    <property type="entry name" value="SBP_bac_5"/>
    <property type="match status" value="1"/>
</dbReference>
<dbReference type="InterPro" id="IPR000914">
    <property type="entry name" value="SBP_5_dom"/>
</dbReference>